<reference evidence="3" key="1">
    <citation type="submission" date="2016-06" db="EMBL/GenBank/DDBJ databases">
        <authorList>
            <person name="Xu Y."/>
            <person name="Nagy A."/>
            <person name="Yan X."/>
            <person name="Kim S.W."/>
            <person name="Haley B."/>
            <person name="Liu N.T."/>
            <person name="Nou X."/>
        </authorList>
    </citation>
    <scope>NUCLEOTIDE SEQUENCE [LARGE SCALE GENOMIC DNA]</scope>
    <source>
        <strain evidence="3">ATCC 49129</strain>
        <plasmid evidence="3">pri-1</plasmid>
    </source>
</reference>
<gene>
    <name evidence="2" type="ORF">A9Y76_27610</name>
</gene>
<keyword evidence="2" id="KW-0614">Plasmid</keyword>
<dbReference type="Proteomes" id="UP000078572">
    <property type="component" value="Plasmid pRI-1"/>
</dbReference>
<feature type="compositionally biased region" description="Basic and acidic residues" evidence="1">
    <location>
        <begin position="23"/>
        <end position="34"/>
    </location>
</feature>
<keyword evidence="3" id="KW-1185">Reference proteome</keyword>
<evidence type="ECO:0000313" key="3">
    <source>
        <dbReference type="Proteomes" id="UP000078572"/>
    </source>
</evidence>
<protein>
    <submittedName>
        <fullName evidence="2">Uncharacterized protein</fullName>
    </submittedName>
</protein>
<sequence length="101" mass="10985">MAEEVLAGARKWHRFTNLRVSLLEERDTDDDRARSSGARAQHKTASGSESGGYDRDQKACLSERAAQCTTRSALQRGAAFGTKFCARLGRAPALAAHHPSQ</sequence>
<dbReference type="EMBL" id="CP016024">
    <property type="protein sequence ID" value="ANJ76371.1"/>
    <property type="molecule type" value="Genomic_DNA"/>
</dbReference>
<dbReference type="AlphaFoldDB" id="A0A192A7Y6"/>
<feature type="region of interest" description="Disordered" evidence="1">
    <location>
        <begin position="23"/>
        <end position="56"/>
    </location>
</feature>
<proteinExistence type="predicted"/>
<organism evidence="2 3">
    <name type="scientific">Ralstonia insidiosa</name>
    <dbReference type="NCBI Taxonomy" id="190721"/>
    <lineage>
        <taxon>Bacteria</taxon>
        <taxon>Pseudomonadati</taxon>
        <taxon>Pseudomonadota</taxon>
        <taxon>Betaproteobacteria</taxon>
        <taxon>Burkholderiales</taxon>
        <taxon>Burkholderiaceae</taxon>
        <taxon>Ralstonia</taxon>
    </lineage>
</organism>
<name>A0A192A7Y6_9RALS</name>
<evidence type="ECO:0000256" key="1">
    <source>
        <dbReference type="SAM" id="MobiDB-lite"/>
    </source>
</evidence>
<geneLocation type="plasmid" evidence="3">
    <name>pri-1</name>
</geneLocation>
<evidence type="ECO:0000313" key="2">
    <source>
        <dbReference type="EMBL" id="ANJ76371.1"/>
    </source>
</evidence>
<accession>A0A192A7Y6</accession>